<dbReference type="RefSeq" id="WP_026935715.1">
    <property type="nucleotide sequence ID" value="NZ_WBKB01000009.1"/>
</dbReference>
<reference evidence="1 2" key="1">
    <citation type="submission" date="2019-09" db="EMBL/GenBank/DDBJ databases">
        <title>Phylogeny of genus Pseudoclavibacter and closely related genus.</title>
        <authorList>
            <person name="Li Y."/>
        </authorList>
    </citation>
    <scope>NUCLEOTIDE SEQUENCE [LARGE SCALE GENOMIC DNA]</scope>
    <source>
        <strain evidence="1 2">KCTC 13959</strain>
    </source>
</reference>
<evidence type="ECO:0000313" key="2">
    <source>
        <dbReference type="Proteomes" id="UP000433493"/>
    </source>
</evidence>
<keyword evidence="2" id="KW-1185">Reference proteome</keyword>
<dbReference type="Proteomes" id="UP000433493">
    <property type="component" value="Unassembled WGS sequence"/>
</dbReference>
<dbReference type="InterPro" id="IPR036249">
    <property type="entry name" value="Thioredoxin-like_sf"/>
</dbReference>
<accession>A0A7J5B9P6</accession>
<name>A0A7J5B9P6_9MICO</name>
<dbReference type="Gene3D" id="3.40.30.10">
    <property type="entry name" value="Glutaredoxin"/>
    <property type="match status" value="1"/>
</dbReference>
<evidence type="ECO:0000313" key="1">
    <source>
        <dbReference type="EMBL" id="KAB1641404.1"/>
    </source>
</evidence>
<organism evidence="1 2">
    <name type="scientific">Gulosibacter chungangensis</name>
    <dbReference type="NCBI Taxonomy" id="979746"/>
    <lineage>
        <taxon>Bacteria</taxon>
        <taxon>Bacillati</taxon>
        <taxon>Actinomycetota</taxon>
        <taxon>Actinomycetes</taxon>
        <taxon>Micrococcales</taxon>
        <taxon>Microbacteriaceae</taxon>
        <taxon>Gulosibacter</taxon>
    </lineage>
</organism>
<dbReference type="CDD" id="cd02976">
    <property type="entry name" value="NrdH"/>
    <property type="match status" value="1"/>
</dbReference>
<proteinExistence type="predicted"/>
<dbReference type="SUPFAM" id="SSF52833">
    <property type="entry name" value="Thioredoxin-like"/>
    <property type="match status" value="1"/>
</dbReference>
<sequence>MNLTVTIHTLPDCVNCERTEQFLTHSGIPHDSTPLPETGPIRDLITEHGYQSAPIVTVTDDTGKLIDHWAGLRPDRILALKSTTR</sequence>
<comment type="caution">
    <text evidence="1">The sequence shown here is derived from an EMBL/GenBank/DDBJ whole genome shotgun (WGS) entry which is preliminary data.</text>
</comment>
<gene>
    <name evidence="1" type="ORF">F8O05_12500</name>
</gene>
<dbReference type="OrthoDB" id="8545217at2"/>
<dbReference type="EMBL" id="WBKB01000009">
    <property type="protein sequence ID" value="KAB1641404.1"/>
    <property type="molecule type" value="Genomic_DNA"/>
</dbReference>
<dbReference type="AlphaFoldDB" id="A0A7J5B9P6"/>
<protein>
    <submittedName>
        <fullName evidence="1">NrdH-redoxin</fullName>
    </submittedName>
</protein>